<keyword evidence="5 8" id="KW-0812">Transmembrane</keyword>
<keyword evidence="2 8" id="KW-0813">Transport</keyword>
<protein>
    <submittedName>
        <fullName evidence="10">ABC transporter permease</fullName>
    </submittedName>
</protein>
<gene>
    <name evidence="10" type="ORF">H7965_14035</name>
</gene>
<dbReference type="InterPro" id="IPR035906">
    <property type="entry name" value="MetI-like_sf"/>
</dbReference>
<name>A0A9X0QYP9_9PROT</name>
<dbReference type="PANTHER" id="PTHR43357:SF4">
    <property type="entry name" value="INNER MEMBRANE ABC TRANSPORTER PERMEASE PROTEIN YDCV"/>
    <property type="match status" value="1"/>
</dbReference>
<feature type="transmembrane region" description="Helical" evidence="8">
    <location>
        <begin position="136"/>
        <end position="156"/>
    </location>
</feature>
<dbReference type="GO" id="GO:0055085">
    <property type="term" value="P:transmembrane transport"/>
    <property type="evidence" value="ECO:0007669"/>
    <property type="project" value="InterPro"/>
</dbReference>
<evidence type="ECO:0000256" key="3">
    <source>
        <dbReference type="ARBA" id="ARBA00022475"/>
    </source>
</evidence>
<dbReference type="PANTHER" id="PTHR43357">
    <property type="entry name" value="INNER MEMBRANE ABC TRANSPORTER PERMEASE PROTEIN YDCV"/>
    <property type="match status" value="1"/>
</dbReference>
<accession>A0A9X0QYP9</accession>
<feature type="transmembrane region" description="Helical" evidence="8">
    <location>
        <begin position="12"/>
        <end position="34"/>
    </location>
</feature>
<evidence type="ECO:0000256" key="2">
    <source>
        <dbReference type="ARBA" id="ARBA00022448"/>
    </source>
</evidence>
<evidence type="ECO:0000256" key="7">
    <source>
        <dbReference type="ARBA" id="ARBA00023136"/>
    </source>
</evidence>
<keyword evidence="4" id="KW-0997">Cell inner membrane</keyword>
<feature type="transmembrane region" description="Helical" evidence="8">
    <location>
        <begin position="65"/>
        <end position="91"/>
    </location>
</feature>
<comment type="similarity">
    <text evidence="8">Belongs to the binding-protein-dependent transport system permease family.</text>
</comment>
<keyword evidence="7 8" id="KW-0472">Membrane</keyword>
<dbReference type="CDD" id="cd06261">
    <property type="entry name" value="TM_PBP2"/>
    <property type="match status" value="1"/>
</dbReference>
<organism evidence="10 11">
    <name type="scientific">Siccirubricoccus deserti</name>
    <dbReference type="NCBI Taxonomy" id="2013562"/>
    <lineage>
        <taxon>Bacteria</taxon>
        <taxon>Pseudomonadati</taxon>
        <taxon>Pseudomonadota</taxon>
        <taxon>Alphaproteobacteria</taxon>
        <taxon>Acetobacterales</taxon>
        <taxon>Roseomonadaceae</taxon>
        <taxon>Siccirubricoccus</taxon>
    </lineage>
</organism>
<feature type="domain" description="ABC transmembrane type-1" evidence="9">
    <location>
        <begin position="65"/>
        <end position="253"/>
    </location>
</feature>
<evidence type="ECO:0000256" key="1">
    <source>
        <dbReference type="ARBA" id="ARBA00004429"/>
    </source>
</evidence>
<proteinExistence type="inferred from homology"/>
<dbReference type="SUPFAM" id="SSF161098">
    <property type="entry name" value="MetI-like"/>
    <property type="match status" value="1"/>
</dbReference>
<feature type="transmembrane region" description="Helical" evidence="8">
    <location>
        <begin position="103"/>
        <end position="124"/>
    </location>
</feature>
<evidence type="ECO:0000313" key="10">
    <source>
        <dbReference type="EMBL" id="MBC4016441.1"/>
    </source>
</evidence>
<evidence type="ECO:0000256" key="4">
    <source>
        <dbReference type="ARBA" id="ARBA00022519"/>
    </source>
</evidence>
<dbReference type="GO" id="GO:0005886">
    <property type="term" value="C:plasma membrane"/>
    <property type="evidence" value="ECO:0007669"/>
    <property type="project" value="UniProtKB-SubCell"/>
</dbReference>
<reference evidence="10" key="1">
    <citation type="submission" date="2020-08" db="EMBL/GenBank/DDBJ databases">
        <authorList>
            <person name="Hu Y."/>
            <person name="Nguyen S.V."/>
            <person name="Li F."/>
            <person name="Fanning S."/>
        </authorList>
    </citation>
    <scope>NUCLEOTIDE SEQUENCE</scope>
    <source>
        <strain evidence="10">SYSU D8009</strain>
    </source>
</reference>
<comment type="subcellular location">
    <subcellularLocation>
        <location evidence="1">Cell inner membrane</location>
        <topology evidence="1">Multi-pass membrane protein</topology>
    </subcellularLocation>
    <subcellularLocation>
        <location evidence="8">Cell membrane</location>
        <topology evidence="8">Multi-pass membrane protein</topology>
    </subcellularLocation>
</comment>
<dbReference type="Pfam" id="PF00528">
    <property type="entry name" value="BPD_transp_1"/>
    <property type="match status" value="1"/>
</dbReference>
<evidence type="ECO:0000256" key="6">
    <source>
        <dbReference type="ARBA" id="ARBA00022989"/>
    </source>
</evidence>
<feature type="transmembrane region" description="Helical" evidence="8">
    <location>
        <begin position="177"/>
        <end position="202"/>
    </location>
</feature>
<sequence length="270" mass="28827">MTAPWAWRWAAYALVAAISVYLVAPMAIIVVISFSDSALLTFPPPGLSLRWYRSLAETPAWRDSILVSLQVMVLTAVAATALGTAAALGLASWRGPLAATIRSLLMAPLVIPHIISGAAIFLLFDAWGWVGSLQALVLGHIALAVPYVVATVGAALETMDHRLTQAALTLGASPRIAFMRVTLPLIRPGILAGLLFAAMLSFDELIVSLFLSTPQLRTVTVLMWSNVLGDIDPEISAIATVILLVSMVLLALQWFLSRQRGVPVLQGIGR</sequence>
<evidence type="ECO:0000256" key="8">
    <source>
        <dbReference type="RuleBase" id="RU363032"/>
    </source>
</evidence>
<dbReference type="InterPro" id="IPR000515">
    <property type="entry name" value="MetI-like"/>
</dbReference>
<evidence type="ECO:0000313" key="11">
    <source>
        <dbReference type="Proteomes" id="UP000600101"/>
    </source>
</evidence>
<feature type="transmembrane region" description="Helical" evidence="8">
    <location>
        <begin position="235"/>
        <end position="256"/>
    </location>
</feature>
<keyword evidence="3" id="KW-1003">Cell membrane</keyword>
<dbReference type="PROSITE" id="PS50928">
    <property type="entry name" value="ABC_TM1"/>
    <property type="match status" value="1"/>
</dbReference>
<dbReference type="EMBL" id="JACOMF010000015">
    <property type="protein sequence ID" value="MBC4016441.1"/>
    <property type="molecule type" value="Genomic_DNA"/>
</dbReference>
<evidence type="ECO:0000256" key="5">
    <source>
        <dbReference type="ARBA" id="ARBA00022692"/>
    </source>
</evidence>
<keyword evidence="11" id="KW-1185">Reference proteome</keyword>
<dbReference type="Gene3D" id="1.10.3720.10">
    <property type="entry name" value="MetI-like"/>
    <property type="match status" value="1"/>
</dbReference>
<keyword evidence="6 8" id="KW-1133">Transmembrane helix</keyword>
<dbReference type="Proteomes" id="UP000600101">
    <property type="component" value="Unassembled WGS sequence"/>
</dbReference>
<evidence type="ECO:0000259" key="9">
    <source>
        <dbReference type="PROSITE" id="PS50928"/>
    </source>
</evidence>
<dbReference type="AlphaFoldDB" id="A0A9X0QYP9"/>
<comment type="caution">
    <text evidence="10">The sequence shown here is derived from an EMBL/GenBank/DDBJ whole genome shotgun (WGS) entry which is preliminary data.</text>
</comment>